<keyword evidence="4" id="KW-1185">Reference proteome</keyword>
<accession>A0ABQ6M3I9</accession>
<feature type="compositionally biased region" description="Basic residues" evidence="2">
    <location>
        <begin position="1027"/>
        <end position="1037"/>
    </location>
</feature>
<protein>
    <submittedName>
        <fullName evidence="3">Uncharacterized protein</fullName>
    </submittedName>
</protein>
<evidence type="ECO:0000256" key="1">
    <source>
        <dbReference type="SAM" id="Coils"/>
    </source>
</evidence>
<feature type="region of interest" description="Disordered" evidence="2">
    <location>
        <begin position="1167"/>
        <end position="1211"/>
    </location>
</feature>
<gene>
    <name evidence="3" type="ORF">TeGR_g7322</name>
</gene>
<feature type="coiled-coil region" evidence="1">
    <location>
        <begin position="1134"/>
        <end position="1163"/>
    </location>
</feature>
<evidence type="ECO:0000256" key="2">
    <source>
        <dbReference type="SAM" id="MobiDB-lite"/>
    </source>
</evidence>
<evidence type="ECO:0000313" key="4">
    <source>
        <dbReference type="Proteomes" id="UP001165060"/>
    </source>
</evidence>
<feature type="compositionally biased region" description="Polar residues" evidence="2">
    <location>
        <begin position="161"/>
        <end position="176"/>
    </location>
</feature>
<dbReference type="PANTHER" id="PTHR45725:SF1">
    <property type="entry name" value="DISHEVELLED ASSOCIATED ACTIVATOR OF MORPHOGENESIS, ISOFORM D"/>
    <property type="match status" value="1"/>
</dbReference>
<feature type="region of interest" description="Disordered" evidence="2">
    <location>
        <begin position="1"/>
        <end position="187"/>
    </location>
</feature>
<evidence type="ECO:0000313" key="3">
    <source>
        <dbReference type="EMBL" id="GMI18931.1"/>
    </source>
</evidence>
<proteinExistence type="predicted"/>
<name>A0ABQ6M3I9_9STRA</name>
<sequence>MSDSDDPPPLLSDSSDDENAPRQQRTHYVDLSEEVGGSEGESEEESDEEDEDDSDEPPPLLDDSSDDEPAPPKPKAKKGKANPPPPASDSDSDEPPPLLDDSSDDEPAPPKPKPKTKKPKAKAKPKNSPPPGSDSDSDEPPPLLDDSSSEEEPALKMPTRDPSSSSNKRTKASTPTKKQKASAKPAKMANPYGYLELVLTLFSVLDPEDSSSTLESLAKLADGKQQVALQPPVFDENFPFAPYGYAHPPNTPAPEKLTMHKRADPLLYRYYLFPQTRTALSSYYLGMNKTVQTNLTRVKTDPSVLPELQKSLANMCILLMPSLTPCLSHMCHLLSISPKLPKVPARNPAAEDALSNVVTILSFALENLDNVTTSEGRALKKSIRDQTVDLPGFEGIYSDGGNKVHKVKPPKDGEKIKPFKSEFESMPPLPFHRVVDILILHQFFHPATSLLTAVLQQTIPTQDHTRDALLDCYNALCFTVDGHSAHMPRTTIFSSRAGRLPICVSPPELDALVTRRHGKGDFVDACVWGLTKGNMEEGVVETVGGMLRSAIVESVPLRPSDHLLRMTFVGRDYSGLPLPEQLAAFNLIPSVLPPPVDAPPLTLVDSHVVLPAAKAANDKGLSVSSKHCIYGHSKFIDRHNNTKSTNSENVGPPVVEYRGKATIVERALLELKKGQCGVLKGMLDNSNYRVTKVGIELLWELLLRYSPSPIEVDGSGRPVADEDVPSLVDEVASKMRAAHERAFKDLMPTVRIVFELAKKCQNAEVKKYGFQILGLYFNLHSSLDCIPGVSGKELEDTLKSWHVIWQSMGANPDPNPEFLALEKLFLDAVMGSDEDRLRFFSQSGIADSVMQGAYNRLRQGKDTCGLLHAVKALDCVMKRVEGVNKGLKSGNVTKYDGDSLSTALGPEWSIPGVPYTVEETTVEQAVVQLKQDYFQNCSICKGTVCNCDGFMEWCDECKIHRCKTCNCNGFHLDSLDWIDDDKGGAGKGKAKGKKKGKKAVAEEKAKAKAEAEAAAWAAEEAAEGGGKKKKKKKKKKKGANDDDEEAPQPPPPPKKTAAAADPSPPPPLPPAATLETLRSAMDAPTPAAVGAAPDIDPTQLTGDEFFAFINSMAGQPSAAAAAPVAAAEPRLDEMEDLDAQLLALQLETEKLQQEQKNKDADAELLALQMAFKGGGGSGDEDDDDEDEEEEEDSSSSEEDVQILWTPQALGR</sequence>
<feature type="region of interest" description="Disordered" evidence="2">
    <location>
        <begin position="1019"/>
        <end position="1099"/>
    </location>
</feature>
<organism evidence="3 4">
    <name type="scientific">Tetraparma gracilis</name>
    <dbReference type="NCBI Taxonomy" id="2962635"/>
    <lineage>
        <taxon>Eukaryota</taxon>
        <taxon>Sar</taxon>
        <taxon>Stramenopiles</taxon>
        <taxon>Ochrophyta</taxon>
        <taxon>Bolidophyceae</taxon>
        <taxon>Parmales</taxon>
        <taxon>Triparmaceae</taxon>
        <taxon>Tetraparma</taxon>
    </lineage>
</organism>
<comment type="caution">
    <text evidence="3">The sequence shown here is derived from an EMBL/GenBank/DDBJ whole genome shotgun (WGS) entry which is preliminary data.</text>
</comment>
<feature type="compositionally biased region" description="Acidic residues" evidence="2">
    <location>
        <begin position="1178"/>
        <end position="1200"/>
    </location>
</feature>
<keyword evidence="1" id="KW-0175">Coiled coil</keyword>
<dbReference type="InterPro" id="IPR051425">
    <property type="entry name" value="Formin_Homology"/>
</dbReference>
<dbReference type="PANTHER" id="PTHR45725">
    <property type="entry name" value="FORMIN HOMOLOGY 2 FAMILY MEMBER"/>
    <property type="match status" value="1"/>
</dbReference>
<feature type="compositionally biased region" description="Acidic residues" evidence="2">
    <location>
        <begin position="40"/>
        <end position="56"/>
    </location>
</feature>
<dbReference type="Proteomes" id="UP001165060">
    <property type="component" value="Unassembled WGS sequence"/>
</dbReference>
<reference evidence="3 4" key="1">
    <citation type="journal article" date="2023" name="Commun. Biol.">
        <title>Genome analysis of Parmales, the sister group of diatoms, reveals the evolutionary specialization of diatoms from phago-mixotrophs to photoautotrophs.</title>
        <authorList>
            <person name="Ban H."/>
            <person name="Sato S."/>
            <person name="Yoshikawa S."/>
            <person name="Yamada K."/>
            <person name="Nakamura Y."/>
            <person name="Ichinomiya M."/>
            <person name="Sato N."/>
            <person name="Blanc-Mathieu R."/>
            <person name="Endo H."/>
            <person name="Kuwata A."/>
            <person name="Ogata H."/>
        </authorList>
    </citation>
    <scope>NUCLEOTIDE SEQUENCE [LARGE SCALE GENOMIC DNA]</scope>
</reference>
<dbReference type="EMBL" id="BRYB01003656">
    <property type="protein sequence ID" value="GMI18931.1"/>
    <property type="molecule type" value="Genomic_DNA"/>
</dbReference>
<feature type="compositionally biased region" description="Basic residues" evidence="2">
    <location>
        <begin position="112"/>
        <end position="125"/>
    </location>
</feature>